<dbReference type="SMART" id="SM00882">
    <property type="entry name" value="CoA_trans"/>
    <property type="match status" value="2"/>
</dbReference>
<keyword evidence="5" id="KW-1185">Reference proteome</keyword>
<dbReference type="EC" id="2.8.3.5" evidence="3"/>
<dbReference type="PIRSF" id="PIRSF000858">
    <property type="entry name" value="SCOT-t"/>
    <property type="match status" value="1"/>
</dbReference>
<comment type="caution">
    <text evidence="4">The sequence shown here is derived from an EMBL/GenBank/DDBJ whole genome shotgun (WGS) entry which is preliminary data.</text>
</comment>
<keyword evidence="2 3" id="KW-0808">Transferase</keyword>
<dbReference type="InterPro" id="IPR014388">
    <property type="entry name" value="3-oxoacid_CoA-transferase"/>
</dbReference>
<evidence type="ECO:0000256" key="1">
    <source>
        <dbReference type="ARBA" id="ARBA00007154"/>
    </source>
</evidence>
<proteinExistence type="inferred from homology"/>
<dbReference type="EMBL" id="JAECZO010000011">
    <property type="protein sequence ID" value="KAK7201074.1"/>
    <property type="molecule type" value="Genomic_DNA"/>
</dbReference>
<dbReference type="InterPro" id="IPR037171">
    <property type="entry name" value="NagB/RpiA_transferase-like"/>
</dbReference>
<evidence type="ECO:0000313" key="5">
    <source>
        <dbReference type="Proteomes" id="UP001430356"/>
    </source>
</evidence>
<dbReference type="GO" id="GO:0008260">
    <property type="term" value="F:succinyl-CoA:3-oxo-acid CoA-transferase activity"/>
    <property type="evidence" value="ECO:0007669"/>
    <property type="project" value="UniProtKB-EC"/>
</dbReference>
<comment type="function">
    <text evidence="3">Key enzyme for ketone body catabolism. Transfers the CoA moiety from succinate to acetoacetate. Formation of the enzyme-CoA intermediate proceeds via an unstable anhydride species formed between the carboxylate groups of the enzyme and substrate.</text>
</comment>
<protein>
    <recommendedName>
        <fullName evidence="3">Succinyl-CoA:3-ketoacid-coenzyme A transferase</fullName>
        <ecNumber evidence="3">2.8.3.5</ecNumber>
    </recommendedName>
</protein>
<accession>A0AAW0F779</accession>
<dbReference type="Proteomes" id="UP001430356">
    <property type="component" value="Unassembled WGS sequence"/>
</dbReference>
<organism evidence="4 5">
    <name type="scientific">Novymonas esmeraldas</name>
    <dbReference type="NCBI Taxonomy" id="1808958"/>
    <lineage>
        <taxon>Eukaryota</taxon>
        <taxon>Discoba</taxon>
        <taxon>Euglenozoa</taxon>
        <taxon>Kinetoplastea</taxon>
        <taxon>Metakinetoplastina</taxon>
        <taxon>Trypanosomatida</taxon>
        <taxon>Trypanosomatidae</taxon>
        <taxon>Novymonas</taxon>
    </lineage>
</organism>
<gene>
    <name evidence="4" type="ORF">NESM_000167500</name>
</gene>
<keyword evidence="3" id="KW-0496">Mitochondrion</keyword>
<comment type="catalytic activity">
    <reaction evidence="3">
        <text>a 3-oxo acid + succinyl-CoA = a 3-oxoacyl-CoA + succinate</text>
        <dbReference type="Rhea" id="RHEA:24564"/>
        <dbReference type="ChEBI" id="CHEBI:30031"/>
        <dbReference type="ChEBI" id="CHEBI:35973"/>
        <dbReference type="ChEBI" id="CHEBI:57292"/>
        <dbReference type="ChEBI" id="CHEBI:90726"/>
        <dbReference type="EC" id="2.8.3.5"/>
    </reaction>
</comment>
<dbReference type="PANTHER" id="PTHR13707:SF60">
    <property type="entry name" value="ACETATE COA-TRANSFERASE SUBUNIT ALPHA"/>
    <property type="match status" value="1"/>
</dbReference>
<evidence type="ECO:0000256" key="3">
    <source>
        <dbReference type="PIRNR" id="PIRNR000858"/>
    </source>
</evidence>
<dbReference type="InterPro" id="IPR004165">
    <property type="entry name" value="CoA_trans_fam_I"/>
</dbReference>
<sequence>MSATRQFSRPAIMGLQEALEDVTDHATIAVGGFGYAGVPFELLAELHRSGRRGLTLIMASMSGEDCGVGPLAQAGQLKKAITSYMGENRVFASCFHAGRVEVELNPMGTLASRLSAGGTGIAGFYTTTGYGTAVASGDVPQRFAADGSGRVELFSTPRETRRVDGRWCVFETALHPDVALVRARRADRRGNLVFHGTARNMNIAAAKAGRLCIAQVEEIVECGELDPDEIHMSGVYVDRLVLLPDAVRKFEFLVTRDGADAAGAIDRNDAKHRIARRAALEVQDGMVLNLGIGAPTLVTPYIAPNTDVLLMAGNGLLGVGPFPRTAAEADPDVLNASKQTVTVDRDGGAVFMDLVESMGLVRGGYVDMAMMGAMEVAENGDLANWMVPGKRISGMGGGMELVQSGCKVIILTTHTDRDGSPKLLRRCRAPITAAGVVDKIITELAVFDVVKPADGINHLVLTELAEGVTLEEIKAKTESTFCISPNLCPMRQAPVPESTTASAQP</sequence>
<dbReference type="Pfam" id="PF01144">
    <property type="entry name" value="CoA_trans"/>
    <property type="match status" value="2"/>
</dbReference>
<dbReference type="Gene3D" id="3.40.1080.10">
    <property type="entry name" value="Glutaconate Coenzyme A-transferase"/>
    <property type="match status" value="2"/>
</dbReference>
<dbReference type="GO" id="GO:0046952">
    <property type="term" value="P:ketone body catabolic process"/>
    <property type="evidence" value="ECO:0007669"/>
    <property type="project" value="InterPro"/>
</dbReference>
<name>A0AAW0F779_9TRYP</name>
<comment type="pathway">
    <text evidence="3">Ketone metabolism; succinyl-CoA degradation; acetoacetyl-CoA from succinyl-CoA: step 1/1.</text>
</comment>
<reference evidence="4 5" key="1">
    <citation type="journal article" date="2021" name="MBio">
        <title>A New Model Trypanosomatid, Novymonas esmeraldas: Genomic Perception of Its 'Candidatus Pandoraea novymonadis' Endosymbiont.</title>
        <authorList>
            <person name="Zakharova A."/>
            <person name="Saura A."/>
            <person name="Butenko A."/>
            <person name="Podesvova L."/>
            <person name="Warmusova S."/>
            <person name="Kostygov A.Y."/>
            <person name="Nenarokova A."/>
            <person name="Lukes J."/>
            <person name="Opperdoes F.R."/>
            <person name="Yurchenko V."/>
        </authorList>
    </citation>
    <scope>NUCLEOTIDE SEQUENCE [LARGE SCALE GENOMIC DNA]</scope>
    <source>
        <strain evidence="4 5">E262AT.01</strain>
    </source>
</reference>
<dbReference type="PANTHER" id="PTHR13707">
    <property type="entry name" value="KETOACID-COENZYME A TRANSFERASE"/>
    <property type="match status" value="1"/>
</dbReference>
<comment type="similarity">
    <text evidence="1 3">Belongs to the 3-oxoacid CoA-transferase family.</text>
</comment>
<evidence type="ECO:0000313" key="4">
    <source>
        <dbReference type="EMBL" id="KAK7201074.1"/>
    </source>
</evidence>
<dbReference type="AlphaFoldDB" id="A0AAW0F779"/>
<evidence type="ECO:0000256" key="2">
    <source>
        <dbReference type="ARBA" id="ARBA00022679"/>
    </source>
</evidence>
<dbReference type="SUPFAM" id="SSF100950">
    <property type="entry name" value="NagB/RpiA/CoA transferase-like"/>
    <property type="match status" value="2"/>
</dbReference>